<dbReference type="Proteomes" id="UP000598360">
    <property type="component" value="Unassembled WGS sequence"/>
</dbReference>
<protein>
    <submittedName>
        <fullName evidence="1">CoA transferase</fullName>
    </submittedName>
</protein>
<organism evidence="1 2">
    <name type="scientific">Saccharopolyspora montiporae</name>
    <dbReference type="NCBI Taxonomy" id="2781240"/>
    <lineage>
        <taxon>Bacteria</taxon>
        <taxon>Bacillati</taxon>
        <taxon>Actinomycetota</taxon>
        <taxon>Actinomycetes</taxon>
        <taxon>Pseudonocardiales</taxon>
        <taxon>Pseudonocardiaceae</taxon>
        <taxon>Saccharopolyspora</taxon>
    </lineage>
</organism>
<gene>
    <name evidence="1" type="ORF">IQ251_04485</name>
</gene>
<keyword evidence="2" id="KW-1185">Reference proteome</keyword>
<dbReference type="Pfam" id="PF02515">
    <property type="entry name" value="CoA_transf_3"/>
    <property type="match status" value="2"/>
</dbReference>
<comment type="caution">
    <text evidence="1">The sequence shown here is derived from an EMBL/GenBank/DDBJ whole genome shotgun (WGS) entry which is preliminary data.</text>
</comment>
<accession>A0A929FYU3</accession>
<proteinExistence type="predicted"/>
<evidence type="ECO:0000313" key="2">
    <source>
        <dbReference type="Proteomes" id="UP000598360"/>
    </source>
</evidence>
<dbReference type="InterPro" id="IPR023606">
    <property type="entry name" value="CoA-Trfase_III_dom_1_sf"/>
</dbReference>
<dbReference type="InterPro" id="IPR050509">
    <property type="entry name" value="CoA-transferase_III"/>
</dbReference>
<dbReference type="PANTHER" id="PTHR48228">
    <property type="entry name" value="SUCCINYL-COA--D-CITRAMALATE COA-TRANSFERASE"/>
    <property type="match status" value="1"/>
</dbReference>
<dbReference type="Gene3D" id="3.40.50.10540">
    <property type="entry name" value="Crotonobetainyl-coa:carnitine coa-transferase, domain 1"/>
    <property type="match status" value="2"/>
</dbReference>
<reference evidence="1" key="1">
    <citation type="submission" date="2020-10" db="EMBL/GenBank/DDBJ databases">
        <title>Diversity and distribution of actinomycetes associated with coral in the coast of Hainan.</title>
        <authorList>
            <person name="Li F."/>
        </authorList>
    </citation>
    <scope>NUCLEOTIDE SEQUENCE</scope>
    <source>
        <strain evidence="1">HNM0983</strain>
    </source>
</reference>
<dbReference type="InterPro" id="IPR003673">
    <property type="entry name" value="CoA-Trfase_fam_III"/>
</dbReference>
<keyword evidence="1" id="KW-0808">Transferase</keyword>
<dbReference type="EMBL" id="JADEYC010000007">
    <property type="protein sequence ID" value="MBE9373704.1"/>
    <property type="molecule type" value="Genomic_DNA"/>
</dbReference>
<dbReference type="SUPFAM" id="SSF89796">
    <property type="entry name" value="CoA-transferase family III (CaiB/BaiF)"/>
    <property type="match status" value="2"/>
</dbReference>
<dbReference type="AlphaFoldDB" id="A0A929FYU3"/>
<dbReference type="PANTHER" id="PTHR48228:SF5">
    <property type="entry name" value="ALPHA-METHYLACYL-COA RACEMASE"/>
    <property type="match status" value="1"/>
</dbReference>
<sequence>MTGIAAPQQAAVSAEVAGQLLRLAGCHPPEVEVQVDRAGPLRVDPTEETAVQAACGIMHVHGRAAGHPVPLGVDYASATAGVLAAQGAVAAAFARARGAQISAVRTSAVQAALLSVQQYVAVAAAGGIEPAAAPTGRRPPFTSRDGVRFEVETLDAEVWQRFWQFLGAAHPEISGGWWPFQQRFATARCDLPVRLHEVTADADYAGVRAAAERSGMSVLAVRAEPEAPAELPAFALTPLGGGSPGVPQATGPLPLEGVTVVESTRRVQGPLVGHVLRLLGADVLRAEPPGGDPLRGVPPLVGDCSARYLALNRGKRVVELDIKSARGRDELRGLLSGADVFVHNWAPGKAAELGLDAGTLVRDRPGLCYAEASGWGTALGPRPPVGTDFLVQAHSGLAAALRPGRAEPSLMTLTDVLGGLVCAQGVLAGLLHRVRTGRGCRVASSLLSASGVLPRGHSPRQVLRAADGYVAVSGPASGAFSDVLRTGSADASTASWVQRFAAAGLAATTVQEDLRALAADPAAQEPARPWEFR</sequence>
<name>A0A929FYU3_9PSEU</name>
<evidence type="ECO:0000313" key="1">
    <source>
        <dbReference type="EMBL" id="MBE9373704.1"/>
    </source>
</evidence>
<dbReference type="GO" id="GO:0016740">
    <property type="term" value="F:transferase activity"/>
    <property type="evidence" value="ECO:0007669"/>
    <property type="project" value="UniProtKB-KW"/>
</dbReference>